<dbReference type="EMBL" id="CM047590">
    <property type="protein sequence ID" value="KAI9919438.1"/>
    <property type="molecule type" value="Genomic_DNA"/>
</dbReference>
<dbReference type="Proteomes" id="UP001163321">
    <property type="component" value="Chromosome 11"/>
</dbReference>
<protein>
    <submittedName>
        <fullName evidence="1">Uncharacterized protein</fullName>
    </submittedName>
</protein>
<evidence type="ECO:0000313" key="2">
    <source>
        <dbReference type="Proteomes" id="UP001163321"/>
    </source>
</evidence>
<proteinExistence type="predicted"/>
<keyword evidence="2" id="KW-1185">Reference proteome</keyword>
<evidence type="ECO:0000313" key="1">
    <source>
        <dbReference type="EMBL" id="KAI9919438.1"/>
    </source>
</evidence>
<sequence length="327" mass="35879">MEQALQLPRLHLDTLVVAQPKFLDPIDPPSVPFPPPIWCLRKPPRSISLLDVYKDHVLIATYTVDQKPYYLIGRNAAVCDLVLSHCSISRLHATLIHHENGATYLVDLGSAHGTFVDGLRLTPLQPTLVLPGSILTFGASSRSYTFKSFHSRAQIAELVSAHHGLPPDERELQQNTLLNAQIAHRLELSPTRRSLPPLFPMLCGATTLPDQDAPMLLASEVPDRRASVEEGQLLGLTGMKPVRKRSRGQSGNSQASGSSDQSASTADLSVCMDDAPEPTEPKHVHFCPHAPELIPAASTVHDESDDGEEDHVQVRQDLQRTELRPSE</sequence>
<accession>A0ACC0WMX6</accession>
<gene>
    <name evidence="1" type="ORF">PsorP6_017666</name>
</gene>
<reference evidence="1 2" key="1">
    <citation type="journal article" date="2022" name="bioRxiv">
        <title>The genome of the oomycete Peronosclerospora sorghi, a cosmopolitan pathogen of maize and sorghum, is inflated with dispersed pseudogenes.</title>
        <authorList>
            <person name="Fletcher K."/>
            <person name="Martin F."/>
            <person name="Isakeit T."/>
            <person name="Cavanaugh K."/>
            <person name="Magill C."/>
            <person name="Michelmore R."/>
        </authorList>
    </citation>
    <scope>NUCLEOTIDE SEQUENCE [LARGE SCALE GENOMIC DNA]</scope>
    <source>
        <strain evidence="1">P6</strain>
    </source>
</reference>
<name>A0ACC0WMX6_9STRA</name>
<organism evidence="1 2">
    <name type="scientific">Peronosclerospora sorghi</name>
    <dbReference type="NCBI Taxonomy" id="230839"/>
    <lineage>
        <taxon>Eukaryota</taxon>
        <taxon>Sar</taxon>
        <taxon>Stramenopiles</taxon>
        <taxon>Oomycota</taxon>
        <taxon>Peronosporomycetes</taxon>
        <taxon>Peronosporales</taxon>
        <taxon>Peronosporaceae</taxon>
        <taxon>Peronosclerospora</taxon>
    </lineage>
</organism>
<comment type="caution">
    <text evidence="1">The sequence shown here is derived from an EMBL/GenBank/DDBJ whole genome shotgun (WGS) entry which is preliminary data.</text>
</comment>